<keyword evidence="4" id="KW-1185">Reference proteome</keyword>
<comment type="similarity">
    <text evidence="1 2">Belongs to the cytochrome P450 family.</text>
</comment>
<reference evidence="3 4" key="1">
    <citation type="journal article" date="2019" name="Int. J. Syst. Evol. Microbiol.">
        <title>The Global Catalogue of Microorganisms (GCM) 10K type strain sequencing project: providing services to taxonomists for standard genome sequencing and annotation.</title>
        <authorList>
            <consortium name="The Broad Institute Genomics Platform"/>
            <consortium name="The Broad Institute Genome Sequencing Center for Infectious Disease"/>
            <person name="Wu L."/>
            <person name="Ma J."/>
        </authorList>
    </citation>
    <scope>NUCLEOTIDE SEQUENCE [LARGE SCALE GENOMIC DNA]</scope>
    <source>
        <strain evidence="3 4">JCM 14545</strain>
    </source>
</reference>
<dbReference type="PROSITE" id="PS00086">
    <property type="entry name" value="CYTOCHROME_P450"/>
    <property type="match status" value="1"/>
</dbReference>
<gene>
    <name evidence="3" type="ORF">GCM10009754_02950</name>
</gene>
<dbReference type="PANTHER" id="PTHR46696:SF1">
    <property type="entry name" value="CYTOCHROME P450 YJIB-RELATED"/>
    <property type="match status" value="1"/>
</dbReference>
<dbReference type="PRINTS" id="PR00359">
    <property type="entry name" value="BP450"/>
</dbReference>
<evidence type="ECO:0000256" key="2">
    <source>
        <dbReference type="RuleBase" id="RU000461"/>
    </source>
</evidence>
<dbReference type="Pfam" id="PF00067">
    <property type="entry name" value="p450"/>
    <property type="match status" value="1"/>
</dbReference>
<keyword evidence="2" id="KW-0503">Monooxygenase</keyword>
<comment type="caution">
    <text evidence="3">The sequence shown here is derived from an EMBL/GenBank/DDBJ whole genome shotgun (WGS) entry which is preliminary data.</text>
</comment>
<dbReference type="CDD" id="cd20625">
    <property type="entry name" value="CYP164-like"/>
    <property type="match status" value="1"/>
</dbReference>
<evidence type="ECO:0000313" key="4">
    <source>
        <dbReference type="Proteomes" id="UP001501116"/>
    </source>
</evidence>
<dbReference type="EMBL" id="BAAANN010000001">
    <property type="protein sequence ID" value="GAA1939260.1"/>
    <property type="molecule type" value="Genomic_DNA"/>
</dbReference>
<sequence>MAELTMKQIYTETGADDPYPLFRRIREADPVYWDPHMGDDGAWMVTGYAEAMSALMDTRLSAKRPHWNPAALPDDTDPGHRTALAALDDQVVVADPPEHTRLRRHLNRPFLPRPVHDMEDRITATARHLIDAALSGGTGEFDAMGDYGFTLPATSLGRVLGIPRDQDYIPWMLSLGLLIDDGPVSRERTPKLLGSVHEYLEFFRGQVAERRGGGYDDLMQTLADAYTNGEFADETELYANLAFLLTAGQISTAHQIGSTLLHLLRRPEIYERLRANPGLVPAVSPELMRYDASVQLTKRRVREPLRLGDHDLDTGAEIFVWIGAANRDPERFPDPDRLDPDRENVTHLSFGRGIHFCLGAQLGKLVHDTALQTFLDRVPNPRLLVDGRVHRSAMPTFRGPYLLPVGYR</sequence>
<protein>
    <submittedName>
        <fullName evidence="3">Cytochrome P450</fullName>
    </submittedName>
</protein>
<evidence type="ECO:0000313" key="3">
    <source>
        <dbReference type="EMBL" id="GAA1939260.1"/>
    </source>
</evidence>
<accession>A0ABN2Q0H9</accession>
<organism evidence="3 4">
    <name type="scientific">Amycolatopsis minnesotensis</name>
    <dbReference type="NCBI Taxonomy" id="337894"/>
    <lineage>
        <taxon>Bacteria</taxon>
        <taxon>Bacillati</taxon>
        <taxon>Actinomycetota</taxon>
        <taxon>Actinomycetes</taxon>
        <taxon>Pseudonocardiales</taxon>
        <taxon>Pseudonocardiaceae</taxon>
        <taxon>Amycolatopsis</taxon>
    </lineage>
</organism>
<proteinExistence type="inferred from homology"/>
<dbReference type="InterPro" id="IPR036396">
    <property type="entry name" value="Cyt_P450_sf"/>
</dbReference>
<dbReference type="RefSeq" id="WP_344412466.1">
    <property type="nucleotide sequence ID" value="NZ_BAAANN010000001.1"/>
</dbReference>
<dbReference type="InterPro" id="IPR017972">
    <property type="entry name" value="Cyt_P450_CS"/>
</dbReference>
<evidence type="ECO:0000256" key="1">
    <source>
        <dbReference type="ARBA" id="ARBA00010617"/>
    </source>
</evidence>
<dbReference type="SUPFAM" id="SSF48264">
    <property type="entry name" value="Cytochrome P450"/>
    <property type="match status" value="1"/>
</dbReference>
<dbReference type="InterPro" id="IPR001128">
    <property type="entry name" value="Cyt_P450"/>
</dbReference>
<keyword evidence="2" id="KW-0479">Metal-binding</keyword>
<keyword evidence="2" id="KW-0408">Iron</keyword>
<dbReference type="PANTHER" id="PTHR46696">
    <property type="entry name" value="P450, PUTATIVE (EUROFUNG)-RELATED"/>
    <property type="match status" value="1"/>
</dbReference>
<keyword evidence="2" id="KW-0560">Oxidoreductase</keyword>
<dbReference type="Gene3D" id="1.10.630.10">
    <property type="entry name" value="Cytochrome P450"/>
    <property type="match status" value="1"/>
</dbReference>
<dbReference type="Proteomes" id="UP001501116">
    <property type="component" value="Unassembled WGS sequence"/>
</dbReference>
<name>A0ABN2Q0H9_9PSEU</name>
<keyword evidence="2" id="KW-0349">Heme</keyword>
<dbReference type="InterPro" id="IPR002397">
    <property type="entry name" value="Cyt_P450_B"/>
</dbReference>